<dbReference type="PANTHER" id="PTHR46825">
    <property type="entry name" value="D-ALANYL-D-ALANINE-CARBOXYPEPTIDASE/ENDOPEPTIDASE AMPH"/>
    <property type="match status" value="1"/>
</dbReference>
<dbReference type="AlphaFoldDB" id="A0A7L4ZS28"/>
<keyword evidence="2" id="KW-1185">Reference proteome</keyword>
<dbReference type="EMBL" id="VTWU01000007">
    <property type="protein sequence ID" value="KAA9327153.1"/>
    <property type="molecule type" value="Genomic_DNA"/>
</dbReference>
<dbReference type="Pfam" id="PF00144">
    <property type="entry name" value="Beta-lactamase"/>
    <property type="match status" value="1"/>
</dbReference>
<sequence>MRNLIRVAAALPLAALGLSSTASQAQTPRFASFAQFNDTLVARFNRGDFKSMEAYSSPALQKIEAAGAMSGYLKGLQAKTGRIVATELLADKPNSHVFAWRGEKQNLRVRWVSAVPGSLDNYFISDFIAQPNARTAPVRTDNRRQTPLDRAVDHAAALYMQHPDAAGLSIGVYWQGKQYFYNYGEVEKGSGRLPTARTYYDMGSVAKTFVTTLLAQAVLDKKVQLTDDIRRYLPGDYPNLQVDGRPVRLVDLATHTSGLPGRARNYTAANQAQLKALNLQDYTAYYNRFTADSLLHHMHSFQLTSQPGTTYRYNNLGILVLQLVLERAYQQPYEQLVTKYVQTRFGMKDTKRVLSAAEQKRYAIGYDDKQQRQEHRNYTGYWGGTTLSSTPADLLTYAQANLAEREPALKLAHQPAWGNGIGLGWMLDTDPDDQKRVFHNGRNVGFHTRCALYPAQQLGIVVFVNDNISQDRVTEMEQMLTQELTTTTAAKAMPGKRVRG</sequence>
<accession>A0A7L4ZS28</accession>
<dbReference type="InterPro" id="IPR050491">
    <property type="entry name" value="AmpC-like"/>
</dbReference>
<protein>
    <submittedName>
        <fullName evidence="1">Beta-lactamase family protein</fullName>
    </submittedName>
</protein>
<organism evidence="1 2">
    <name type="scientific">Hymenobacter busanensis</name>
    <dbReference type="NCBI Taxonomy" id="2607656"/>
    <lineage>
        <taxon>Bacteria</taxon>
        <taxon>Pseudomonadati</taxon>
        <taxon>Bacteroidota</taxon>
        <taxon>Cytophagia</taxon>
        <taxon>Cytophagales</taxon>
        <taxon>Hymenobacteraceae</taxon>
        <taxon>Hymenobacter</taxon>
    </lineage>
</organism>
<dbReference type="PANTHER" id="PTHR46825:SF8">
    <property type="entry name" value="BETA-LACTAMASE-RELATED"/>
    <property type="match status" value="1"/>
</dbReference>
<evidence type="ECO:0000313" key="1">
    <source>
        <dbReference type="EMBL" id="KAA9327153.1"/>
    </source>
</evidence>
<dbReference type="SUPFAM" id="SSF56601">
    <property type="entry name" value="beta-lactamase/transpeptidase-like"/>
    <property type="match status" value="1"/>
</dbReference>
<dbReference type="InterPro" id="IPR012338">
    <property type="entry name" value="Beta-lactam/transpept-like"/>
</dbReference>
<dbReference type="Proteomes" id="UP000326380">
    <property type="component" value="Unassembled WGS sequence"/>
</dbReference>
<comment type="caution">
    <text evidence="1">The sequence shown here is derived from an EMBL/GenBank/DDBJ whole genome shotgun (WGS) entry which is preliminary data.</text>
</comment>
<dbReference type="RefSeq" id="WP_151080383.1">
    <property type="nucleotide sequence ID" value="NZ_CP047647.1"/>
</dbReference>
<dbReference type="InterPro" id="IPR001466">
    <property type="entry name" value="Beta-lactam-related"/>
</dbReference>
<gene>
    <name evidence="1" type="ORF">F0P96_18120</name>
</gene>
<dbReference type="Gene3D" id="3.40.710.10">
    <property type="entry name" value="DD-peptidase/beta-lactamase superfamily"/>
    <property type="match status" value="1"/>
</dbReference>
<evidence type="ECO:0000313" key="2">
    <source>
        <dbReference type="Proteomes" id="UP000326380"/>
    </source>
</evidence>
<name>A0A7L4ZS28_9BACT</name>
<reference evidence="1 2" key="1">
    <citation type="submission" date="2019-09" db="EMBL/GenBank/DDBJ databases">
        <title>Genome sequence of Hymenobacter sp. M3.</title>
        <authorList>
            <person name="Srinivasan S."/>
        </authorList>
    </citation>
    <scope>NUCLEOTIDE SEQUENCE [LARGE SCALE GENOMIC DNA]</scope>
    <source>
        <strain evidence="1 2">M3</strain>
    </source>
</reference>
<proteinExistence type="predicted"/>